<gene>
    <name evidence="5" type="ORF">AALO_G00190730</name>
</gene>
<sequence>MVEPMQTLAGRRPCGRERLWKAPACRSVAVLPFRCPRCGESTRFRSLTALRTHLQFSHTFSTPPVSRAPPISMPPSPEDDRPAFLELHPAPTPLTTAAKAHPPPSPLDHTYGGVSMEAGLQVRLWVALKRAEQQLQSEHAQCPLLLEEQHRLSRQVHSAAMVIASLRQQLATSQHQLKQRESEVLGMQSWLALAAQHEMCSKETLRSFIETLLQRLHVAESCANRRP</sequence>
<organism evidence="5 6">
    <name type="scientific">Alosa alosa</name>
    <name type="common">allis shad</name>
    <dbReference type="NCBI Taxonomy" id="278164"/>
    <lineage>
        <taxon>Eukaryota</taxon>
        <taxon>Metazoa</taxon>
        <taxon>Chordata</taxon>
        <taxon>Craniata</taxon>
        <taxon>Vertebrata</taxon>
        <taxon>Euteleostomi</taxon>
        <taxon>Actinopterygii</taxon>
        <taxon>Neopterygii</taxon>
        <taxon>Teleostei</taxon>
        <taxon>Clupei</taxon>
        <taxon>Clupeiformes</taxon>
        <taxon>Clupeoidei</taxon>
        <taxon>Clupeidae</taxon>
        <taxon>Alosa</taxon>
    </lineage>
</organism>
<comment type="caution">
    <text evidence="5">The sequence shown here is derived from an EMBL/GenBank/DDBJ whole genome shotgun (WGS) entry which is preliminary data.</text>
</comment>
<dbReference type="Proteomes" id="UP000823561">
    <property type="component" value="Chromosome 14"/>
</dbReference>
<evidence type="ECO:0000313" key="6">
    <source>
        <dbReference type="Proteomes" id="UP000823561"/>
    </source>
</evidence>
<keyword evidence="1" id="KW-0597">Phosphoprotein</keyword>
<dbReference type="GO" id="GO:0110026">
    <property type="term" value="P:regulation of DNA strand resection involved in replication fork processing"/>
    <property type="evidence" value="ECO:0007669"/>
    <property type="project" value="TreeGrafter"/>
</dbReference>
<name>A0AAV6G5E7_9TELE</name>
<dbReference type="InterPro" id="IPR052283">
    <property type="entry name" value="GenomicStab_NeuMorph_Reg"/>
</dbReference>
<dbReference type="PANTHER" id="PTHR15739:SF2">
    <property type="entry name" value="PROTEIN ZNF365"/>
    <property type="match status" value="1"/>
</dbReference>
<reference evidence="5" key="1">
    <citation type="submission" date="2020-10" db="EMBL/GenBank/DDBJ databases">
        <title>Chromosome-scale genome assembly of the Allis shad, Alosa alosa.</title>
        <authorList>
            <person name="Margot Z."/>
            <person name="Christophe K."/>
            <person name="Cabau C."/>
            <person name="Louis A."/>
            <person name="Berthelot C."/>
            <person name="Parey E."/>
            <person name="Roest Crollius H."/>
            <person name="Montfort J."/>
            <person name="Robinson-Rechavi M."/>
            <person name="Bucao C."/>
            <person name="Bouchez O."/>
            <person name="Gislard M."/>
            <person name="Lluch J."/>
            <person name="Milhes M."/>
            <person name="Lampietro C."/>
            <person name="Lopez Roques C."/>
            <person name="Donnadieu C."/>
            <person name="Braasch I."/>
            <person name="Desvignes T."/>
            <person name="Postlethwait J."/>
            <person name="Bobe J."/>
            <person name="Guiguen Y."/>
        </authorList>
    </citation>
    <scope>NUCLEOTIDE SEQUENCE</scope>
    <source>
        <strain evidence="5">M-15738</strain>
        <tissue evidence="5">Blood</tissue>
    </source>
</reference>
<evidence type="ECO:0000259" key="4">
    <source>
        <dbReference type="Pfam" id="PF23165"/>
    </source>
</evidence>
<evidence type="ECO:0000256" key="3">
    <source>
        <dbReference type="SAM" id="MobiDB-lite"/>
    </source>
</evidence>
<accession>A0AAV6G5E7</accession>
<dbReference type="GO" id="GO:0010569">
    <property type="term" value="P:regulation of double-strand break repair via homologous recombination"/>
    <property type="evidence" value="ECO:0007669"/>
    <property type="project" value="TreeGrafter"/>
</dbReference>
<protein>
    <recommendedName>
        <fullName evidence="4">FBX41/ZN365 C2H2-type zinc finger domain-containing protein</fullName>
    </recommendedName>
</protein>
<evidence type="ECO:0000256" key="1">
    <source>
        <dbReference type="ARBA" id="ARBA00022553"/>
    </source>
</evidence>
<dbReference type="GO" id="GO:0000723">
    <property type="term" value="P:telomere maintenance"/>
    <property type="evidence" value="ECO:0007669"/>
    <property type="project" value="TreeGrafter"/>
</dbReference>
<keyword evidence="6" id="KW-1185">Reference proteome</keyword>
<feature type="region of interest" description="Disordered" evidence="3">
    <location>
        <begin position="61"/>
        <end position="88"/>
    </location>
</feature>
<evidence type="ECO:0000256" key="2">
    <source>
        <dbReference type="ARBA" id="ARBA00023054"/>
    </source>
</evidence>
<dbReference type="Pfam" id="PF23165">
    <property type="entry name" value="zf-C2H2_FBX41"/>
    <property type="match status" value="1"/>
</dbReference>
<keyword evidence="2" id="KW-0175">Coiled coil</keyword>
<dbReference type="GO" id="GO:0010975">
    <property type="term" value="P:regulation of neuron projection development"/>
    <property type="evidence" value="ECO:0007669"/>
    <property type="project" value="TreeGrafter"/>
</dbReference>
<feature type="domain" description="FBX41/ZN365 C2H2-type zinc finger" evidence="4">
    <location>
        <begin position="31"/>
        <end position="60"/>
    </location>
</feature>
<evidence type="ECO:0000313" key="5">
    <source>
        <dbReference type="EMBL" id="KAG5270268.1"/>
    </source>
</evidence>
<dbReference type="AlphaFoldDB" id="A0AAV6G5E7"/>
<dbReference type="InterPro" id="IPR057038">
    <property type="entry name" value="FBX41/ZN365_Znf-C2H2"/>
</dbReference>
<proteinExistence type="predicted"/>
<dbReference type="PANTHER" id="PTHR15739">
    <property type="entry name" value="ZINC FINGER PROTEIN"/>
    <property type="match status" value="1"/>
</dbReference>
<dbReference type="EMBL" id="JADWDJ010000014">
    <property type="protein sequence ID" value="KAG5270268.1"/>
    <property type="molecule type" value="Genomic_DNA"/>
</dbReference>